<dbReference type="OrthoDB" id="1798618at2"/>
<dbReference type="EMBL" id="CP000724">
    <property type="protein sequence ID" value="ABR46348.1"/>
    <property type="molecule type" value="Genomic_DNA"/>
</dbReference>
<protein>
    <submittedName>
        <fullName evidence="1">Uncharacterized protein</fullName>
    </submittedName>
</protein>
<reference evidence="2" key="1">
    <citation type="journal article" date="2016" name="Genome Announc.">
        <title>Complete genome sequence of Alkaliphilus metalliredigens strain QYMF, an alkaliphilic and metal-reducing bacterium isolated from borax-contaminated leachate ponds.</title>
        <authorList>
            <person name="Hwang C."/>
            <person name="Copeland A."/>
            <person name="Lucas S."/>
            <person name="Lapidus A."/>
            <person name="Barry K."/>
            <person name="Detter J.C."/>
            <person name="Glavina Del Rio T."/>
            <person name="Hammon N."/>
            <person name="Israni S."/>
            <person name="Dalin E."/>
            <person name="Tice H."/>
            <person name="Pitluck S."/>
            <person name="Chertkov O."/>
            <person name="Brettin T."/>
            <person name="Bruce D."/>
            <person name="Han C."/>
            <person name="Schmutz J."/>
            <person name="Larimer F."/>
            <person name="Land M.L."/>
            <person name="Hauser L."/>
            <person name="Kyrpides N."/>
            <person name="Mikhailova N."/>
            <person name="Ye Q."/>
            <person name="Zhou J."/>
            <person name="Richardson P."/>
            <person name="Fields M.W."/>
        </authorList>
    </citation>
    <scope>NUCLEOTIDE SEQUENCE [LARGE SCALE GENOMIC DNA]</scope>
    <source>
        <strain evidence="2">QYMF</strain>
    </source>
</reference>
<proteinExistence type="predicted"/>
<dbReference type="Proteomes" id="UP000001572">
    <property type="component" value="Chromosome"/>
</dbReference>
<evidence type="ECO:0000313" key="2">
    <source>
        <dbReference type="Proteomes" id="UP000001572"/>
    </source>
</evidence>
<keyword evidence="2" id="KW-1185">Reference proteome</keyword>
<accession>A6TJI0</accession>
<dbReference type="RefSeq" id="WP_011971257.1">
    <property type="nucleotide sequence ID" value="NC_009633.1"/>
</dbReference>
<name>A6TJI0_ALKMQ</name>
<dbReference type="HOGENOM" id="CLU_190550_0_0_9"/>
<dbReference type="AlphaFoldDB" id="A6TJI0"/>
<evidence type="ECO:0000313" key="1">
    <source>
        <dbReference type="EMBL" id="ABR46348.1"/>
    </source>
</evidence>
<dbReference type="KEGG" id="amt:Amet_0105"/>
<sequence length="82" mass="8536">MEKQSNTNATTSKVCPQLPGTVLRVFIPAGAVINLLNLLEITSPSGICIIVRLPILGAGGLNISSIVNTIQQAGGTIEFMSE</sequence>
<dbReference type="eggNOG" id="ENOG50332JB">
    <property type="taxonomic scope" value="Bacteria"/>
</dbReference>
<organism evidence="1 2">
    <name type="scientific">Alkaliphilus metalliredigens (strain QYMF)</name>
    <dbReference type="NCBI Taxonomy" id="293826"/>
    <lineage>
        <taxon>Bacteria</taxon>
        <taxon>Bacillati</taxon>
        <taxon>Bacillota</taxon>
        <taxon>Clostridia</taxon>
        <taxon>Peptostreptococcales</taxon>
        <taxon>Natronincolaceae</taxon>
        <taxon>Alkaliphilus</taxon>
    </lineage>
</organism>
<gene>
    <name evidence="1" type="ordered locus">Amet_0105</name>
</gene>